<proteinExistence type="predicted"/>
<gene>
    <name evidence="1" type="ORF">ACFSY7_16900</name>
</gene>
<organism evidence="1 2">
    <name type="scientific">Kurthia populi</name>
    <dbReference type="NCBI Taxonomy" id="1562132"/>
    <lineage>
        <taxon>Bacteria</taxon>
        <taxon>Bacillati</taxon>
        <taxon>Bacillota</taxon>
        <taxon>Bacilli</taxon>
        <taxon>Bacillales</taxon>
        <taxon>Caryophanaceae</taxon>
        <taxon>Kurthia</taxon>
    </lineage>
</organism>
<dbReference type="RefSeq" id="WP_380148821.1">
    <property type="nucleotide sequence ID" value="NZ_JBHUOR010000135.1"/>
</dbReference>
<evidence type="ECO:0008006" key="3">
    <source>
        <dbReference type="Google" id="ProtNLM"/>
    </source>
</evidence>
<protein>
    <recommendedName>
        <fullName evidence="3">Helix-turn-helix domain-containing protein</fullName>
    </recommendedName>
</protein>
<dbReference type="Proteomes" id="UP001597568">
    <property type="component" value="Unassembled WGS sequence"/>
</dbReference>
<sequence length="240" mass="28655">MRISVTEAAKALKLTTEQVIERCEDERLFAIQENGIWILDSDYLAETFPAEVWVFPDPTLGPVAIFIASEEIRLFYKMHQTRESYFDEHYDTLKKEYHIEQEPFTMADVVWEDIEKYPDMVDVAYYSKEFCEEQHLEFTERYPRMYRGYPIETSEFVDLFLEEEMMTTESFVLSENFIGFEKGYRLYRVLKYGDSFMPGLFMEIAFEQQSLREVTFLGTKQQIIDNYKLTTEQANELEDL</sequence>
<keyword evidence="2" id="KW-1185">Reference proteome</keyword>
<evidence type="ECO:0000313" key="2">
    <source>
        <dbReference type="Proteomes" id="UP001597568"/>
    </source>
</evidence>
<evidence type="ECO:0000313" key="1">
    <source>
        <dbReference type="EMBL" id="MFD2870172.1"/>
    </source>
</evidence>
<reference evidence="2" key="1">
    <citation type="journal article" date="2019" name="Int. J. Syst. Evol. Microbiol.">
        <title>The Global Catalogue of Microorganisms (GCM) 10K type strain sequencing project: providing services to taxonomists for standard genome sequencing and annotation.</title>
        <authorList>
            <consortium name="The Broad Institute Genomics Platform"/>
            <consortium name="The Broad Institute Genome Sequencing Center for Infectious Disease"/>
            <person name="Wu L."/>
            <person name="Ma J."/>
        </authorList>
    </citation>
    <scope>NUCLEOTIDE SEQUENCE [LARGE SCALE GENOMIC DNA]</scope>
    <source>
        <strain evidence="2">KCTC 33522</strain>
    </source>
</reference>
<accession>A0ABW5Y4F9</accession>
<name>A0ABW5Y4F9_9BACL</name>
<comment type="caution">
    <text evidence="1">The sequence shown here is derived from an EMBL/GenBank/DDBJ whole genome shotgun (WGS) entry which is preliminary data.</text>
</comment>
<dbReference type="EMBL" id="JBHUOR010000135">
    <property type="protein sequence ID" value="MFD2870172.1"/>
    <property type="molecule type" value="Genomic_DNA"/>
</dbReference>